<dbReference type="InterPro" id="IPR004358">
    <property type="entry name" value="Sig_transdc_His_kin-like_C"/>
</dbReference>
<organism evidence="12 13">
    <name type="scientific">Flavivirga aquimarina</name>
    <dbReference type="NCBI Taxonomy" id="2027862"/>
    <lineage>
        <taxon>Bacteria</taxon>
        <taxon>Pseudomonadati</taxon>
        <taxon>Bacteroidota</taxon>
        <taxon>Flavobacteriia</taxon>
        <taxon>Flavobacteriales</taxon>
        <taxon>Flavobacteriaceae</taxon>
        <taxon>Flavivirga</taxon>
    </lineage>
</organism>
<dbReference type="InterPro" id="IPR011006">
    <property type="entry name" value="CheY-like_superfamily"/>
</dbReference>
<dbReference type="EMBL" id="JAUOEK010000131">
    <property type="protein sequence ID" value="MDO5970739.1"/>
    <property type="molecule type" value="Genomic_DNA"/>
</dbReference>
<dbReference type="Gene3D" id="1.10.10.60">
    <property type="entry name" value="Homeodomain-like"/>
    <property type="match status" value="1"/>
</dbReference>
<dbReference type="PANTHER" id="PTHR43547">
    <property type="entry name" value="TWO-COMPONENT HISTIDINE KINASE"/>
    <property type="match status" value="1"/>
</dbReference>
<dbReference type="InterPro" id="IPR018062">
    <property type="entry name" value="HTH_AraC-typ_CS"/>
</dbReference>
<dbReference type="SUPFAM" id="SSF63829">
    <property type="entry name" value="Calcium-dependent phosphotriesterase"/>
    <property type="match status" value="2"/>
</dbReference>
<dbReference type="PANTHER" id="PTHR43547:SF2">
    <property type="entry name" value="HYBRID SIGNAL TRANSDUCTION HISTIDINE KINASE C"/>
    <property type="match status" value="1"/>
</dbReference>
<dbReference type="SUPFAM" id="SSF101898">
    <property type="entry name" value="NHL repeat"/>
    <property type="match status" value="1"/>
</dbReference>
<dbReference type="Pfam" id="PF02518">
    <property type="entry name" value="HATPase_c"/>
    <property type="match status" value="1"/>
</dbReference>
<evidence type="ECO:0000256" key="8">
    <source>
        <dbReference type="SAM" id="Phobius"/>
    </source>
</evidence>
<keyword evidence="8" id="KW-0812">Transmembrane</keyword>
<reference evidence="12" key="1">
    <citation type="submission" date="2023-07" db="EMBL/GenBank/DDBJ databases">
        <title>Two novel species in the genus Flavivirga.</title>
        <authorList>
            <person name="Kwon K."/>
        </authorList>
    </citation>
    <scope>NUCLEOTIDE SEQUENCE</scope>
    <source>
        <strain evidence="12">KCTC 52353</strain>
    </source>
</reference>
<evidence type="ECO:0000313" key="13">
    <source>
        <dbReference type="Proteomes" id="UP001176883"/>
    </source>
</evidence>
<dbReference type="Gene3D" id="1.10.287.130">
    <property type="match status" value="1"/>
</dbReference>
<evidence type="ECO:0000256" key="6">
    <source>
        <dbReference type="ARBA" id="ARBA00023163"/>
    </source>
</evidence>
<evidence type="ECO:0000313" key="12">
    <source>
        <dbReference type="EMBL" id="MDO5970739.1"/>
    </source>
</evidence>
<dbReference type="CDD" id="cd00082">
    <property type="entry name" value="HisKA"/>
    <property type="match status" value="1"/>
</dbReference>
<dbReference type="PROSITE" id="PS50109">
    <property type="entry name" value="HIS_KIN"/>
    <property type="match status" value="1"/>
</dbReference>
<dbReference type="SUPFAM" id="SSF46689">
    <property type="entry name" value="Homeodomain-like"/>
    <property type="match status" value="1"/>
</dbReference>
<dbReference type="Pfam" id="PF00072">
    <property type="entry name" value="Response_reg"/>
    <property type="match status" value="1"/>
</dbReference>
<dbReference type="PROSITE" id="PS01124">
    <property type="entry name" value="HTH_ARAC_FAMILY_2"/>
    <property type="match status" value="1"/>
</dbReference>
<keyword evidence="5" id="KW-0238">DNA-binding</keyword>
<keyword evidence="4" id="KW-0805">Transcription regulation</keyword>
<evidence type="ECO:0000259" key="9">
    <source>
        <dbReference type="PROSITE" id="PS01124"/>
    </source>
</evidence>
<evidence type="ECO:0000256" key="5">
    <source>
        <dbReference type="ARBA" id="ARBA00023125"/>
    </source>
</evidence>
<dbReference type="InterPro" id="IPR013783">
    <property type="entry name" value="Ig-like_fold"/>
</dbReference>
<protein>
    <recommendedName>
        <fullName evidence="2">histidine kinase</fullName>
        <ecNumber evidence="2">2.7.13.3</ecNumber>
    </recommendedName>
</protein>
<dbReference type="SMART" id="SM00388">
    <property type="entry name" value="HisKA"/>
    <property type="match status" value="1"/>
</dbReference>
<dbReference type="Gene3D" id="3.30.565.10">
    <property type="entry name" value="Histidine kinase-like ATPase, C-terminal domain"/>
    <property type="match status" value="1"/>
</dbReference>
<evidence type="ECO:0000256" key="3">
    <source>
        <dbReference type="ARBA" id="ARBA00022553"/>
    </source>
</evidence>
<evidence type="ECO:0000256" key="2">
    <source>
        <dbReference type="ARBA" id="ARBA00012438"/>
    </source>
</evidence>
<evidence type="ECO:0000256" key="1">
    <source>
        <dbReference type="ARBA" id="ARBA00000085"/>
    </source>
</evidence>
<evidence type="ECO:0000259" key="11">
    <source>
        <dbReference type="PROSITE" id="PS50110"/>
    </source>
</evidence>
<dbReference type="PROSITE" id="PS50110">
    <property type="entry name" value="RESPONSE_REGULATORY"/>
    <property type="match status" value="1"/>
</dbReference>
<dbReference type="InterPro" id="IPR015943">
    <property type="entry name" value="WD40/YVTN_repeat-like_dom_sf"/>
</dbReference>
<dbReference type="InterPro" id="IPR011110">
    <property type="entry name" value="Reg_prop"/>
</dbReference>
<dbReference type="InterPro" id="IPR036097">
    <property type="entry name" value="HisK_dim/P_sf"/>
</dbReference>
<comment type="caution">
    <text evidence="12">The sequence shown here is derived from an EMBL/GenBank/DDBJ whole genome shotgun (WGS) entry which is preliminary data.</text>
</comment>
<feature type="domain" description="Histidine kinase" evidence="10">
    <location>
        <begin position="807"/>
        <end position="1028"/>
    </location>
</feature>
<evidence type="ECO:0000256" key="7">
    <source>
        <dbReference type="PROSITE-ProRule" id="PRU00169"/>
    </source>
</evidence>
<gene>
    <name evidence="12" type="ORF">Q4Q35_13055</name>
</gene>
<comment type="catalytic activity">
    <reaction evidence="1">
        <text>ATP + protein L-histidine = ADP + protein N-phospho-L-histidine.</text>
        <dbReference type="EC" id="2.7.13.3"/>
    </reaction>
</comment>
<dbReference type="Pfam" id="PF07494">
    <property type="entry name" value="Reg_prop"/>
    <property type="match status" value="4"/>
</dbReference>
<name>A0ABT8WC67_9FLAO</name>
<dbReference type="InterPro" id="IPR036890">
    <property type="entry name" value="HATPase_C_sf"/>
</dbReference>
<sequence>MSHNSVRHIVQDKHGFLWLGTFSGLNRFDGYEFKSYLSSSLEENKIYNDDITDLELDETSNNLWIGTRKGLTLFKTDTHEFTTFLPQPNNPNSLPDEEIRSVYVDKFKRVWVGTKTKGVYLFFLEENRFEKIEIKDFEYIKAFFEDRKGNIWVGSYGAGAVAKITLDTNGDVAQIINYTLDIPNSNDKNPYLNFIYEDIKSDIFVGTREGLYKLNKTINKFVNIYIEDDTIRDNLGPYFLSVALAPDGKYWVGTLGGLLVCNRLEDIAKGDFQWHYAVLSDNTSLVDNLISALYFDASGVLWIGTEDGLDKYDPYENQFNLNKDISKFIGNKAPRIRGFSKTNDDKLIVATRHNGLFISTKDNFKPLYNNQKDIASIYSVNGTTFYCGLWNGKILVYDYINNTSKEIDIGFDQSPVFAFENIGDNMLMLGSFGEGAIVLNTKTLKVENFIGVLLPEFQINEIVKDNNENIWFATETGVVKYNMKSELIKSYKELSNENYGLPHDNVSDILFDEKGQLWAATRMGLSLYDTLIDNFKPLKQPNELAGKWVTDILTDTNGDLWLNMNNNSVARLKTNLEDFNIYHVNSGNRLDVFSSSGFYNFGNSNIYLGGKNGIIYFSPYTINENKWSPTPMITEFKIQNEEVIPGIEINNQVPLVTDLNHSKSVTLNYKNRNFSFHFSAPSYANEKLNKFEYMLEGFDESWVPASSNSRTIQYTNLFPGDYIFKIKSANSDGHWSKTTSYKIKITPPFWLTYQAFILFLLTFLIVSYFIRREAKNRIRLKQELVTEKVNRERDIKLNNEKLRFFTNISHELRTPLTLILGPVKQLIEEGKENGSTYQKSRFNLIHQNASRLLNLVNQVLDFRKAQTGELKLKVTKTDILAYSKNIFDSFKELAYNKQITLNFISENDTLIGWVDNDKYDKILYNLLSNAIKFTNKYGNIDLFIKLKDGMKGFLVIEVSDDGIGIPLKSQEKIFTRFYQATNSKEHNTGSGIGLSLVKSLVNLHKGFIKVQSKPNKGSVFTVEIPINRKFYNKEDIFEFVSNKNMLESLQYIPAKKVISNTDIKEKILVIEDNIELRKYLIDYLSDYYKVYEADNGKKGLQICRQIKPILCVADVMMPVMNGIQFCEELKNDEFISHIPVILLTALSENEDKVKGYGVGADGYLVKPFDPSLLKTVIVNIIKTRLELKVKFSDEVESEISLLTHSPIDEALMKKITDLLEKNLNKVDLTTSFLCKELGMSSSKLYRKIKELTDLSPNEFIRTIRLKKSAQLLKSKKYNVSEVTNLIGFNDPLYFSRCFKKQFGFPPSKLLK</sequence>
<feature type="transmembrane region" description="Helical" evidence="8">
    <location>
        <begin position="750"/>
        <end position="770"/>
    </location>
</feature>
<dbReference type="Gene3D" id="3.40.50.2300">
    <property type="match status" value="1"/>
</dbReference>
<dbReference type="SUPFAM" id="SSF55874">
    <property type="entry name" value="ATPase domain of HSP90 chaperone/DNA topoisomerase II/histidine kinase"/>
    <property type="match status" value="1"/>
</dbReference>
<keyword evidence="8" id="KW-1133">Transmembrane helix</keyword>
<evidence type="ECO:0000259" key="10">
    <source>
        <dbReference type="PROSITE" id="PS50109"/>
    </source>
</evidence>
<dbReference type="CDD" id="cd17574">
    <property type="entry name" value="REC_OmpR"/>
    <property type="match status" value="1"/>
</dbReference>
<dbReference type="InterPro" id="IPR018060">
    <property type="entry name" value="HTH_AraC"/>
</dbReference>
<proteinExistence type="predicted"/>
<dbReference type="Pfam" id="PF12833">
    <property type="entry name" value="HTH_18"/>
    <property type="match status" value="1"/>
</dbReference>
<accession>A0ABT8WC67</accession>
<keyword evidence="13" id="KW-1185">Reference proteome</keyword>
<evidence type="ECO:0000256" key="4">
    <source>
        <dbReference type="ARBA" id="ARBA00023015"/>
    </source>
</evidence>
<dbReference type="Pfam" id="PF00512">
    <property type="entry name" value="HisKA"/>
    <property type="match status" value="1"/>
</dbReference>
<dbReference type="Proteomes" id="UP001176883">
    <property type="component" value="Unassembled WGS sequence"/>
</dbReference>
<dbReference type="InterPro" id="IPR009057">
    <property type="entry name" value="Homeodomain-like_sf"/>
</dbReference>
<dbReference type="InterPro" id="IPR001789">
    <property type="entry name" value="Sig_transdc_resp-reg_receiver"/>
</dbReference>
<dbReference type="EC" id="2.7.13.3" evidence="2"/>
<keyword evidence="3 7" id="KW-0597">Phosphoprotein</keyword>
<dbReference type="SMART" id="SM00387">
    <property type="entry name" value="HATPase_c"/>
    <property type="match status" value="1"/>
</dbReference>
<dbReference type="InterPro" id="IPR003661">
    <property type="entry name" value="HisK_dim/P_dom"/>
</dbReference>
<dbReference type="SMART" id="SM00342">
    <property type="entry name" value="HTH_ARAC"/>
    <property type="match status" value="1"/>
</dbReference>
<dbReference type="SUPFAM" id="SSF47384">
    <property type="entry name" value="Homodimeric domain of signal transducing histidine kinase"/>
    <property type="match status" value="1"/>
</dbReference>
<dbReference type="SUPFAM" id="SSF52172">
    <property type="entry name" value="CheY-like"/>
    <property type="match status" value="1"/>
</dbReference>
<dbReference type="SMART" id="SM00448">
    <property type="entry name" value="REC"/>
    <property type="match status" value="1"/>
</dbReference>
<dbReference type="Pfam" id="PF07495">
    <property type="entry name" value="Y_Y_Y"/>
    <property type="match status" value="1"/>
</dbReference>
<dbReference type="InterPro" id="IPR003594">
    <property type="entry name" value="HATPase_dom"/>
</dbReference>
<dbReference type="Gene3D" id="2.60.40.10">
    <property type="entry name" value="Immunoglobulins"/>
    <property type="match status" value="1"/>
</dbReference>
<dbReference type="InterPro" id="IPR011123">
    <property type="entry name" value="Y_Y_Y"/>
</dbReference>
<keyword evidence="8" id="KW-0472">Membrane</keyword>
<feature type="domain" description="Response regulatory" evidence="11">
    <location>
        <begin position="1066"/>
        <end position="1181"/>
    </location>
</feature>
<dbReference type="InterPro" id="IPR005467">
    <property type="entry name" value="His_kinase_dom"/>
</dbReference>
<dbReference type="PRINTS" id="PR00344">
    <property type="entry name" value="BCTRLSENSOR"/>
</dbReference>
<dbReference type="Gene3D" id="2.130.10.10">
    <property type="entry name" value="YVTN repeat-like/Quinoprotein amine dehydrogenase"/>
    <property type="match status" value="2"/>
</dbReference>
<feature type="modified residue" description="4-aspartylphosphate" evidence="7">
    <location>
        <position position="1114"/>
    </location>
</feature>
<feature type="domain" description="HTH araC/xylS-type" evidence="9">
    <location>
        <begin position="1213"/>
        <end position="1311"/>
    </location>
</feature>
<dbReference type="PROSITE" id="PS00041">
    <property type="entry name" value="HTH_ARAC_FAMILY_1"/>
    <property type="match status" value="1"/>
</dbReference>
<keyword evidence="6" id="KW-0804">Transcription</keyword>